<evidence type="ECO:0000256" key="8">
    <source>
        <dbReference type="ARBA" id="ARBA00023306"/>
    </source>
</evidence>
<keyword evidence="3 10" id="KW-0132">Cell division</keyword>
<dbReference type="GO" id="GO:0008360">
    <property type="term" value="P:regulation of cell shape"/>
    <property type="evidence" value="ECO:0007669"/>
    <property type="project" value="UniProtKB-KW"/>
</dbReference>
<reference evidence="15" key="2">
    <citation type="journal article" date="2021" name="PeerJ">
        <title>Extensive microbial diversity within the chicken gut microbiome revealed by metagenomics and culture.</title>
        <authorList>
            <person name="Gilroy R."/>
            <person name="Ravi A."/>
            <person name="Getino M."/>
            <person name="Pursley I."/>
            <person name="Horton D.L."/>
            <person name="Alikhan N.F."/>
            <person name="Baker D."/>
            <person name="Gharbi K."/>
            <person name="Hall N."/>
            <person name="Watson M."/>
            <person name="Adriaenssens E.M."/>
            <person name="Foster-Nyarko E."/>
            <person name="Jarju S."/>
            <person name="Secka A."/>
            <person name="Antonio M."/>
            <person name="Oren A."/>
            <person name="Chaudhuri R.R."/>
            <person name="La Ragione R."/>
            <person name="Hildebrand F."/>
            <person name="Pallen M.J."/>
        </authorList>
    </citation>
    <scope>NUCLEOTIDE SEQUENCE</scope>
    <source>
        <strain evidence="15">4920</strain>
    </source>
</reference>
<dbReference type="Pfam" id="PF02875">
    <property type="entry name" value="Mur_ligase_C"/>
    <property type="match status" value="1"/>
</dbReference>
<comment type="catalytic activity">
    <reaction evidence="10 11">
        <text>D-alanyl-D-alanine + UDP-N-acetyl-alpha-D-muramoyl-L-alanyl-gamma-D-glutamyl-meso-2,6-diaminopimelate + ATP = UDP-N-acetyl-alpha-D-muramoyl-L-alanyl-gamma-D-glutamyl-meso-2,6-diaminopimeloyl-D-alanyl-D-alanine + ADP + phosphate + H(+)</text>
        <dbReference type="Rhea" id="RHEA:28374"/>
        <dbReference type="ChEBI" id="CHEBI:15378"/>
        <dbReference type="ChEBI" id="CHEBI:30616"/>
        <dbReference type="ChEBI" id="CHEBI:43474"/>
        <dbReference type="ChEBI" id="CHEBI:57822"/>
        <dbReference type="ChEBI" id="CHEBI:61386"/>
        <dbReference type="ChEBI" id="CHEBI:83905"/>
        <dbReference type="ChEBI" id="CHEBI:456216"/>
        <dbReference type="EC" id="6.3.2.10"/>
    </reaction>
</comment>
<dbReference type="Pfam" id="PF08245">
    <property type="entry name" value="Mur_ligase_M"/>
    <property type="match status" value="1"/>
</dbReference>
<feature type="domain" description="Mur ligase N-terminal catalytic" evidence="12">
    <location>
        <begin position="26"/>
        <end position="98"/>
    </location>
</feature>
<dbReference type="Gene3D" id="3.40.1190.10">
    <property type="entry name" value="Mur-like, catalytic domain"/>
    <property type="match status" value="1"/>
</dbReference>
<keyword evidence="5 10" id="KW-0067">ATP-binding</keyword>
<evidence type="ECO:0000256" key="3">
    <source>
        <dbReference type="ARBA" id="ARBA00022618"/>
    </source>
</evidence>
<dbReference type="GO" id="GO:0047480">
    <property type="term" value="F:UDP-N-acetylmuramoyl-tripeptide-D-alanyl-D-alanine ligase activity"/>
    <property type="evidence" value="ECO:0007669"/>
    <property type="project" value="UniProtKB-UniRule"/>
</dbReference>
<comment type="function">
    <text evidence="10 11">Involved in cell wall formation. Catalyzes the final step in the synthesis of UDP-N-acetylmuramoyl-pentapeptide, the precursor of murein.</text>
</comment>
<evidence type="ECO:0000256" key="5">
    <source>
        <dbReference type="ARBA" id="ARBA00022840"/>
    </source>
</evidence>
<evidence type="ECO:0000259" key="14">
    <source>
        <dbReference type="Pfam" id="PF08245"/>
    </source>
</evidence>
<evidence type="ECO:0000256" key="6">
    <source>
        <dbReference type="ARBA" id="ARBA00022960"/>
    </source>
</evidence>
<dbReference type="InterPro" id="IPR035911">
    <property type="entry name" value="MurE/MurF_N"/>
</dbReference>
<comment type="caution">
    <text evidence="15">The sequence shown here is derived from an EMBL/GenBank/DDBJ whole genome shotgun (WGS) entry which is preliminary data.</text>
</comment>
<dbReference type="SUPFAM" id="SSF53623">
    <property type="entry name" value="MurD-like peptide ligases, catalytic domain"/>
    <property type="match status" value="1"/>
</dbReference>
<keyword evidence="7 10" id="KW-0573">Peptidoglycan synthesis</keyword>
<dbReference type="InterPro" id="IPR051046">
    <property type="entry name" value="MurCDEF_CellWall_CoF430Synth"/>
</dbReference>
<dbReference type="InterPro" id="IPR004101">
    <property type="entry name" value="Mur_ligase_C"/>
</dbReference>
<gene>
    <name evidence="10" type="primary">murF</name>
    <name evidence="15" type="ORF">IAC74_04185</name>
</gene>
<accession>A0A9D1NH21</accession>
<dbReference type="Proteomes" id="UP000886743">
    <property type="component" value="Unassembled WGS sequence"/>
</dbReference>
<dbReference type="GO" id="GO:0051301">
    <property type="term" value="P:cell division"/>
    <property type="evidence" value="ECO:0007669"/>
    <property type="project" value="UniProtKB-KW"/>
</dbReference>
<evidence type="ECO:0000256" key="10">
    <source>
        <dbReference type="HAMAP-Rule" id="MF_02019"/>
    </source>
</evidence>
<dbReference type="PANTHER" id="PTHR43024">
    <property type="entry name" value="UDP-N-ACETYLMURAMOYL-TRIPEPTIDE--D-ALANYL-D-ALANINE LIGASE"/>
    <property type="match status" value="1"/>
</dbReference>
<keyword evidence="2 10" id="KW-0436">Ligase</keyword>
<evidence type="ECO:0000313" key="16">
    <source>
        <dbReference type="Proteomes" id="UP000886743"/>
    </source>
</evidence>
<evidence type="ECO:0000256" key="1">
    <source>
        <dbReference type="ARBA" id="ARBA00022490"/>
    </source>
</evidence>
<evidence type="ECO:0000256" key="11">
    <source>
        <dbReference type="RuleBase" id="RU004136"/>
    </source>
</evidence>
<feature type="domain" description="Mur ligase C-terminal" evidence="13">
    <location>
        <begin position="316"/>
        <end position="440"/>
    </location>
</feature>
<dbReference type="SUPFAM" id="SSF63418">
    <property type="entry name" value="MurE/MurF N-terminal domain"/>
    <property type="match status" value="1"/>
</dbReference>
<keyword evidence="8 10" id="KW-0131">Cell cycle</keyword>
<dbReference type="NCBIfam" id="TIGR01143">
    <property type="entry name" value="murF"/>
    <property type="match status" value="1"/>
</dbReference>
<dbReference type="EMBL" id="DVOF01000123">
    <property type="protein sequence ID" value="HIV02750.1"/>
    <property type="molecule type" value="Genomic_DNA"/>
</dbReference>
<dbReference type="SUPFAM" id="SSF53244">
    <property type="entry name" value="MurD-like peptide ligases, peptide-binding domain"/>
    <property type="match status" value="1"/>
</dbReference>
<evidence type="ECO:0000256" key="9">
    <source>
        <dbReference type="ARBA" id="ARBA00023316"/>
    </source>
</evidence>
<name>A0A9D1NH21_9FIRM</name>
<keyword evidence="6 10" id="KW-0133">Cell shape</keyword>
<dbReference type="Gene3D" id="3.40.1390.10">
    <property type="entry name" value="MurE/MurF, N-terminal domain"/>
    <property type="match status" value="1"/>
</dbReference>
<proteinExistence type="inferred from homology"/>
<organism evidence="15 16">
    <name type="scientific">Candidatus Aphodoplasma excrementigallinarum</name>
    <dbReference type="NCBI Taxonomy" id="2840673"/>
    <lineage>
        <taxon>Bacteria</taxon>
        <taxon>Bacillati</taxon>
        <taxon>Bacillota</taxon>
        <taxon>Clostridia</taxon>
        <taxon>Eubacteriales</taxon>
        <taxon>Candidatus Aphodoplasma</taxon>
    </lineage>
</organism>
<dbReference type="GO" id="GO:0009252">
    <property type="term" value="P:peptidoglycan biosynthetic process"/>
    <property type="evidence" value="ECO:0007669"/>
    <property type="project" value="UniProtKB-UniRule"/>
</dbReference>
<keyword evidence="1 10" id="KW-0963">Cytoplasm</keyword>
<dbReference type="Pfam" id="PF01225">
    <property type="entry name" value="Mur_ligase"/>
    <property type="match status" value="1"/>
</dbReference>
<dbReference type="AlphaFoldDB" id="A0A9D1NH21"/>
<evidence type="ECO:0000259" key="12">
    <source>
        <dbReference type="Pfam" id="PF01225"/>
    </source>
</evidence>
<protein>
    <recommendedName>
        <fullName evidence="10 11">UDP-N-acetylmuramoyl-tripeptide--D-alanyl-D-alanine ligase</fullName>
        <ecNumber evidence="10 11">6.3.2.10</ecNumber>
    </recommendedName>
    <alternativeName>
        <fullName evidence="10">D-alanyl-D-alanine-adding enzyme</fullName>
    </alternativeName>
</protein>
<dbReference type="GO" id="GO:0005524">
    <property type="term" value="F:ATP binding"/>
    <property type="evidence" value="ECO:0007669"/>
    <property type="project" value="UniProtKB-UniRule"/>
</dbReference>
<dbReference type="InterPro" id="IPR005863">
    <property type="entry name" value="UDP-N-AcMur_synth"/>
</dbReference>
<sequence>MEKLSVKEAAAACGGTLLWGDGNTVIAGVTTDSRKSGENMLFIPLEGPTFDGHAFIRAAFDTGAVAALTHKDVEPFCDGALIRVKDTKQALADLARYYLQKFDIPVVAVTGSVGKTTTKDMVAAALGEKYRVLKTQGNFNNDIGLPLTVFEIDRTHEIAVLEMGMNHFGEIRHLASIAHPDCALITNIGMAHIENLGSQEGILRAKLEVTSYFDESNTLFLNGDDAMLSTVEAAGYSIVRFGTGAGCAYRAENIVLDADSVAFDAIYDGGGQHIVVNLPGMHNVYNALAAFAAAKHYGVPDAAIATGLAAFTPSKMRMDIRRFGGITLINDCYNASPDSMRAALAVLAGTEAKRRVAILGDILEMGSFGPAAHEALGEDAARCADVLLTTGTDAAHLHSGALAAGMQVGNALHFANNKEVIAALGDILREGDAVLVKASRGMQFEQIALGIEKLFLDTENK</sequence>
<comment type="subcellular location">
    <subcellularLocation>
        <location evidence="10 11">Cytoplasm</location>
    </subcellularLocation>
</comment>
<evidence type="ECO:0000313" key="15">
    <source>
        <dbReference type="EMBL" id="HIV02750.1"/>
    </source>
</evidence>
<feature type="binding site" evidence="10">
    <location>
        <begin position="111"/>
        <end position="117"/>
    </location>
    <ligand>
        <name>ATP</name>
        <dbReference type="ChEBI" id="CHEBI:30616"/>
    </ligand>
</feature>
<dbReference type="InterPro" id="IPR013221">
    <property type="entry name" value="Mur_ligase_cen"/>
</dbReference>
<dbReference type="InterPro" id="IPR000713">
    <property type="entry name" value="Mur_ligase_N"/>
</dbReference>
<dbReference type="InterPro" id="IPR036615">
    <property type="entry name" value="Mur_ligase_C_dom_sf"/>
</dbReference>
<comment type="similarity">
    <text evidence="10">Belongs to the MurCDEF family. MurF subfamily.</text>
</comment>
<keyword evidence="9 10" id="KW-0961">Cell wall biogenesis/degradation</keyword>
<keyword evidence="4 10" id="KW-0547">Nucleotide-binding</keyword>
<comment type="pathway">
    <text evidence="10 11">Cell wall biogenesis; peptidoglycan biosynthesis.</text>
</comment>
<dbReference type="PANTHER" id="PTHR43024:SF1">
    <property type="entry name" value="UDP-N-ACETYLMURAMOYL-TRIPEPTIDE--D-ALANYL-D-ALANINE LIGASE"/>
    <property type="match status" value="1"/>
</dbReference>
<evidence type="ECO:0000259" key="13">
    <source>
        <dbReference type="Pfam" id="PF02875"/>
    </source>
</evidence>
<evidence type="ECO:0000256" key="2">
    <source>
        <dbReference type="ARBA" id="ARBA00022598"/>
    </source>
</evidence>
<dbReference type="HAMAP" id="MF_02019">
    <property type="entry name" value="MurF"/>
    <property type="match status" value="1"/>
</dbReference>
<dbReference type="GO" id="GO:0071555">
    <property type="term" value="P:cell wall organization"/>
    <property type="evidence" value="ECO:0007669"/>
    <property type="project" value="UniProtKB-KW"/>
</dbReference>
<reference evidence="15" key="1">
    <citation type="submission" date="2020-10" db="EMBL/GenBank/DDBJ databases">
        <authorList>
            <person name="Gilroy R."/>
        </authorList>
    </citation>
    <scope>NUCLEOTIDE SEQUENCE</scope>
    <source>
        <strain evidence="15">4920</strain>
    </source>
</reference>
<evidence type="ECO:0000256" key="4">
    <source>
        <dbReference type="ARBA" id="ARBA00022741"/>
    </source>
</evidence>
<dbReference type="InterPro" id="IPR036565">
    <property type="entry name" value="Mur-like_cat_sf"/>
</dbReference>
<dbReference type="EC" id="6.3.2.10" evidence="10 11"/>
<evidence type="ECO:0000256" key="7">
    <source>
        <dbReference type="ARBA" id="ARBA00022984"/>
    </source>
</evidence>
<feature type="domain" description="Mur ligase central" evidence="14">
    <location>
        <begin position="109"/>
        <end position="294"/>
    </location>
</feature>
<dbReference type="GO" id="GO:0005737">
    <property type="term" value="C:cytoplasm"/>
    <property type="evidence" value="ECO:0007669"/>
    <property type="project" value="UniProtKB-SubCell"/>
</dbReference>
<dbReference type="Gene3D" id="3.90.190.20">
    <property type="entry name" value="Mur ligase, C-terminal domain"/>
    <property type="match status" value="1"/>
</dbReference>